<dbReference type="InterPro" id="IPR008147">
    <property type="entry name" value="Gln_synt_N"/>
</dbReference>
<proteinExistence type="inferred from homology"/>
<comment type="similarity">
    <text evidence="3 8 9">Belongs to the glutamine synthetase family.</text>
</comment>
<dbReference type="Proteomes" id="UP000617145">
    <property type="component" value="Unassembled WGS sequence"/>
</dbReference>
<dbReference type="PROSITE" id="PS51987">
    <property type="entry name" value="GS_CATALYTIC"/>
    <property type="match status" value="1"/>
</dbReference>
<protein>
    <submittedName>
        <fullName evidence="12">Glutamine synthetase</fullName>
    </submittedName>
</protein>
<keyword evidence="7" id="KW-0535">Nitrogen fixation</keyword>
<keyword evidence="6" id="KW-0067">ATP-binding</keyword>
<dbReference type="RefSeq" id="WP_188790364.1">
    <property type="nucleotide sequence ID" value="NZ_BMJV01000004.1"/>
</dbReference>
<dbReference type="PANTHER" id="PTHR43785">
    <property type="entry name" value="GAMMA-GLUTAMYLPUTRESCINE SYNTHETASE"/>
    <property type="match status" value="1"/>
</dbReference>
<dbReference type="Pfam" id="PF00120">
    <property type="entry name" value="Gln-synt_C"/>
    <property type="match status" value="1"/>
</dbReference>
<dbReference type="EMBL" id="BMJV01000004">
    <property type="protein sequence ID" value="GGG73971.1"/>
    <property type="molecule type" value="Genomic_DNA"/>
</dbReference>
<dbReference type="GO" id="GO:0004356">
    <property type="term" value="F:glutamine synthetase activity"/>
    <property type="evidence" value="ECO:0007669"/>
    <property type="project" value="InterPro"/>
</dbReference>
<dbReference type="PROSITE" id="PS51986">
    <property type="entry name" value="GS_BETA_GRASP"/>
    <property type="match status" value="1"/>
</dbReference>
<dbReference type="InterPro" id="IPR014746">
    <property type="entry name" value="Gln_synth/guanido_kin_cat_dom"/>
</dbReference>
<feature type="domain" description="GS catalytic" evidence="11">
    <location>
        <begin position="119"/>
        <end position="453"/>
    </location>
</feature>
<gene>
    <name evidence="12" type="primary">glnA2</name>
    <name evidence="12" type="ORF">GCM10011415_22950</name>
</gene>
<dbReference type="Gene3D" id="3.30.590.10">
    <property type="entry name" value="Glutamine synthetase/guanido kinase, catalytic domain"/>
    <property type="match status" value="1"/>
</dbReference>
<reference evidence="12" key="2">
    <citation type="submission" date="2020-09" db="EMBL/GenBank/DDBJ databases">
        <authorList>
            <person name="Sun Q."/>
            <person name="Zhou Y."/>
        </authorList>
    </citation>
    <scope>NUCLEOTIDE SEQUENCE</scope>
    <source>
        <strain evidence="12">CGMCC 1.15762</strain>
    </source>
</reference>
<dbReference type="FunFam" id="3.30.590.10:FF:000005">
    <property type="entry name" value="Probable glutamine synthetase"/>
    <property type="match status" value="1"/>
</dbReference>
<keyword evidence="13" id="KW-1185">Reference proteome</keyword>
<dbReference type="PANTHER" id="PTHR43785:SF12">
    <property type="entry name" value="TYPE-1 GLUTAMINE SYNTHETASE 2"/>
    <property type="match status" value="1"/>
</dbReference>
<evidence type="ECO:0000256" key="8">
    <source>
        <dbReference type="PROSITE-ProRule" id="PRU01330"/>
    </source>
</evidence>
<dbReference type="AlphaFoldDB" id="A0A8J2ZKM2"/>
<organism evidence="12 13">
    <name type="scientific">Salipiger pallidus</name>
    <dbReference type="NCBI Taxonomy" id="1775170"/>
    <lineage>
        <taxon>Bacteria</taxon>
        <taxon>Pseudomonadati</taxon>
        <taxon>Pseudomonadota</taxon>
        <taxon>Alphaproteobacteria</taxon>
        <taxon>Rhodobacterales</taxon>
        <taxon>Roseobacteraceae</taxon>
        <taxon>Salipiger</taxon>
    </lineage>
</organism>
<dbReference type="SMART" id="SM01230">
    <property type="entry name" value="Gln-synt_C"/>
    <property type="match status" value="1"/>
</dbReference>
<dbReference type="GO" id="GO:0005524">
    <property type="term" value="F:ATP binding"/>
    <property type="evidence" value="ECO:0007669"/>
    <property type="project" value="UniProtKB-KW"/>
</dbReference>
<evidence type="ECO:0000256" key="5">
    <source>
        <dbReference type="ARBA" id="ARBA00022741"/>
    </source>
</evidence>
<comment type="cofactor">
    <cofactor evidence="1">
        <name>Mg(2+)</name>
        <dbReference type="ChEBI" id="CHEBI:18420"/>
    </cofactor>
</comment>
<name>A0A8J2ZKM2_9RHOB</name>
<comment type="caution">
    <text evidence="12">The sequence shown here is derived from an EMBL/GenBank/DDBJ whole genome shotgun (WGS) entry which is preliminary data.</text>
</comment>
<evidence type="ECO:0000259" key="10">
    <source>
        <dbReference type="PROSITE" id="PS51986"/>
    </source>
</evidence>
<evidence type="ECO:0000256" key="3">
    <source>
        <dbReference type="ARBA" id="ARBA00009897"/>
    </source>
</evidence>
<accession>A0A8J2ZKM2</accession>
<comment type="function">
    <text evidence="2">Catalyzes the ATP-dependent biosynthesis of glutamine from glutamate and ammonia.</text>
</comment>
<dbReference type="Gene3D" id="3.10.20.70">
    <property type="entry name" value="Glutamine synthetase, N-terminal domain"/>
    <property type="match status" value="1"/>
</dbReference>
<dbReference type="GO" id="GO:0006576">
    <property type="term" value="P:biogenic amine metabolic process"/>
    <property type="evidence" value="ECO:0007669"/>
    <property type="project" value="UniProtKB-ARBA"/>
</dbReference>
<feature type="domain" description="GS beta-grasp" evidence="10">
    <location>
        <begin position="16"/>
        <end position="111"/>
    </location>
</feature>
<evidence type="ECO:0000256" key="7">
    <source>
        <dbReference type="ARBA" id="ARBA00023231"/>
    </source>
</evidence>
<dbReference type="InterPro" id="IPR008146">
    <property type="entry name" value="Gln_synth_cat_dom"/>
</dbReference>
<evidence type="ECO:0000259" key="11">
    <source>
        <dbReference type="PROSITE" id="PS51987"/>
    </source>
</evidence>
<evidence type="ECO:0000313" key="12">
    <source>
        <dbReference type="EMBL" id="GGG73971.1"/>
    </source>
</evidence>
<dbReference type="InterPro" id="IPR036651">
    <property type="entry name" value="Gln_synt_N_sf"/>
</dbReference>
<evidence type="ECO:0000256" key="2">
    <source>
        <dbReference type="ARBA" id="ARBA00003117"/>
    </source>
</evidence>
<sequence length="453" mass="49827">MTIMTLESLAQQVASGQIDTVLVAFVDMQGRLMGKRFHAAHFLDSAGSGTHCCNYLIATDLDMATPEGYDAVNWQKGFGDYALKPDLATLRPVPWLNATALVICDLFDPATDAPIALSPRQILRTQIERARAMGFEPMMATELEFFLFARSYDEIRASGWRDLETLVRYNQDYSIQFGAREEHIMQPVRNALYAMGVPVENTKGEAEAGQHELNIRYADGMLACDQHVISKQAVKEIAFQKGHGATFMAKWQADKVGSAAHLHQSLFEGGRNVFHDPKGDHGMSGLMRSYVAGLLKYAPDCLLLMAPYINSYKRFVPGTFAPTRIAWSVDNRTAGFRLVGENTRAVRVETRIPGSDMNPYLTAASQLAAGLAGIEEGLDLAPPSTGDIYGDDRAPDVPSTIEAALAAFQGSEMLRTALGPEVIAHYSRAAEVEIEDYARAVTDYELRRGFEKA</sequence>
<dbReference type="SUPFAM" id="SSF55931">
    <property type="entry name" value="Glutamine synthetase/guanido kinase"/>
    <property type="match status" value="1"/>
</dbReference>
<keyword evidence="4" id="KW-0436">Ligase</keyword>
<evidence type="ECO:0000256" key="9">
    <source>
        <dbReference type="RuleBase" id="RU000384"/>
    </source>
</evidence>
<dbReference type="SUPFAM" id="SSF54368">
    <property type="entry name" value="Glutamine synthetase, N-terminal domain"/>
    <property type="match status" value="1"/>
</dbReference>
<reference evidence="12" key="1">
    <citation type="journal article" date="2014" name="Int. J. Syst. Evol. Microbiol.">
        <title>Complete genome sequence of Corynebacterium casei LMG S-19264T (=DSM 44701T), isolated from a smear-ripened cheese.</title>
        <authorList>
            <consortium name="US DOE Joint Genome Institute (JGI-PGF)"/>
            <person name="Walter F."/>
            <person name="Albersmeier A."/>
            <person name="Kalinowski J."/>
            <person name="Ruckert C."/>
        </authorList>
    </citation>
    <scope>NUCLEOTIDE SEQUENCE</scope>
    <source>
        <strain evidence="12">CGMCC 1.15762</strain>
    </source>
</reference>
<evidence type="ECO:0000256" key="1">
    <source>
        <dbReference type="ARBA" id="ARBA00001946"/>
    </source>
</evidence>
<keyword evidence="5" id="KW-0547">Nucleotide-binding</keyword>
<evidence type="ECO:0000256" key="4">
    <source>
        <dbReference type="ARBA" id="ARBA00022598"/>
    </source>
</evidence>
<dbReference type="GO" id="GO:0042402">
    <property type="term" value="P:biogenic amine catabolic process"/>
    <property type="evidence" value="ECO:0007669"/>
    <property type="project" value="UniProtKB-ARBA"/>
</dbReference>
<evidence type="ECO:0000313" key="13">
    <source>
        <dbReference type="Proteomes" id="UP000617145"/>
    </source>
</evidence>
<evidence type="ECO:0000256" key="6">
    <source>
        <dbReference type="ARBA" id="ARBA00022840"/>
    </source>
</evidence>
<dbReference type="GO" id="GO:0006542">
    <property type="term" value="P:glutamine biosynthetic process"/>
    <property type="evidence" value="ECO:0007669"/>
    <property type="project" value="InterPro"/>
</dbReference>